<evidence type="ECO:0000256" key="2">
    <source>
        <dbReference type="ARBA" id="ARBA00022801"/>
    </source>
</evidence>
<dbReference type="AlphaFoldDB" id="S0EUA1"/>
<keyword evidence="2" id="KW-0378">Hydrolase</keyword>
<keyword evidence="5" id="KW-1185">Reference proteome</keyword>
<comment type="similarity">
    <text evidence="1">Belongs to the glycosyl hydrolase 25 family.</text>
</comment>
<dbReference type="SMART" id="SM00641">
    <property type="entry name" value="Glyco_25"/>
    <property type="match status" value="1"/>
</dbReference>
<dbReference type="eggNOG" id="COG3757">
    <property type="taxonomic scope" value="Bacteria"/>
</dbReference>
<dbReference type="Proteomes" id="UP000014227">
    <property type="component" value="Chromosome I"/>
</dbReference>
<dbReference type="InParanoid" id="S0EUA1"/>
<dbReference type="GO" id="GO:0009253">
    <property type="term" value="P:peptidoglycan catabolic process"/>
    <property type="evidence" value="ECO:0007669"/>
    <property type="project" value="InterPro"/>
</dbReference>
<sequence length="230" mass="25860">MLEGVDISHDDNGIDWEQVECGGIGFAFCKATEGTSIVDPYLERNLSGMRSVGIVRGVYHYFRCDEPGGWQAEFCIRTARRAGYDPARDLPIALDLEDLEGAQRIGKARLQFAVSMFLITARTMIGKLPIIYTSPAFWDEWMDGTDAYSGHPLWVAHYTGQPNPRLPKGWQKWTFWQYTPRGTVPGIPSVKETDRDRFHGEDIRALCGLFGIPIPACIRLPANSFHPPQV</sequence>
<evidence type="ECO:0000313" key="5">
    <source>
        <dbReference type="Proteomes" id="UP000014227"/>
    </source>
</evidence>
<dbReference type="PANTHER" id="PTHR34135:SF2">
    <property type="entry name" value="LYSOZYME"/>
    <property type="match status" value="1"/>
</dbReference>
<dbReference type="GO" id="GO:0016998">
    <property type="term" value="P:cell wall macromolecule catabolic process"/>
    <property type="evidence" value="ECO:0007669"/>
    <property type="project" value="InterPro"/>
</dbReference>
<dbReference type="InterPro" id="IPR017853">
    <property type="entry name" value="GH"/>
</dbReference>
<dbReference type="KEGG" id="ccz:CCALI_01398"/>
<accession>S0EUA1</accession>
<evidence type="ECO:0000256" key="3">
    <source>
        <dbReference type="ARBA" id="ARBA00023295"/>
    </source>
</evidence>
<dbReference type="PANTHER" id="PTHR34135">
    <property type="entry name" value="LYSOZYME"/>
    <property type="match status" value="1"/>
</dbReference>
<proteinExistence type="inferred from homology"/>
<dbReference type="PATRIC" id="fig|1303518.3.peg.1429"/>
<dbReference type="HOGENOM" id="CLU_044973_3_1_0"/>
<keyword evidence="3" id="KW-0326">Glycosidase</keyword>
<dbReference type="InterPro" id="IPR018077">
    <property type="entry name" value="Glyco_hydro_fam25_subgr"/>
</dbReference>
<protein>
    <submittedName>
        <fullName evidence="4">Lyzozyme M1 (1,4-beta-N-acetylmuramidase)</fullName>
    </submittedName>
</protein>
<dbReference type="InterPro" id="IPR002053">
    <property type="entry name" value="Glyco_hydro_25"/>
</dbReference>
<dbReference type="GO" id="GO:0016052">
    <property type="term" value="P:carbohydrate catabolic process"/>
    <property type="evidence" value="ECO:0007669"/>
    <property type="project" value="TreeGrafter"/>
</dbReference>
<evidence type="ECO:0000256" key="1">
    <source>
        <dbReference type="ARBA" id="ARBA00010646"/>
    </source>
</evidence>
<dbReference type="Gene3D" id="3.20.20.80">
    <property type="entry name" value="Glycosidases"/>
    <property type="match status" value="1"/>
</dbReference>
<dbReference type="Pfam" id="PF01183">
    <property type="entry name" value="Glyco_hydro_25"/>
    <property type="match status" value="1"/>
</dbReference>
<organism evidence="4 5">
    <name type="scientific">Chthonomonas calidirosea (strain DSM 23976 / ICMP 18418 / T49)</name>
    <dbReference type="NCBI Taxonomy" id="1303518"/>
    <lineage>
        <taxon>Bacteria</taxon>
        <taxon>Bacillati</taxon>
        <taxon>Armatimonadota</taxon>
        <taxon>Chthonomonadia</taxon>
        <taxon>Chthonomonadales</taxon>
        <taxon>Chthonomonadaceae</taxon>
        <taxon>Chthonomonas</taxon>
    </lineage>
</organism>
<dbReference type="PROSITE" id="PS51904">
    <property type="entry name" value="GLYCOSYL_HYDROL_F25_2"/>
    <property type="match status" value="1"/>
</dbReference>
<evidence type="ECO:0000313" key="4">
    <source>
        <dbReference type="EMBL" id="CCW35215.1"/>
    </source>
</evidence>
<dbReference type="GO" id="GO:0003796">
    <property type="term" value="F:lysozyme activity"/>
    <property type="evidence" value="ECO:0007669"/>
    <property type="project" value="InterPro"/>
</dbReference>
<name>S0EUA1_CHTCT</name>
<gene>
    <name evidence="4" type="ORF">CCALI_01398</name>
</gene>
<dbReference type="SUPFAM" id="SSF51445">
    <property type="entry name" value="(Trans)glycosidases"/>
    <property type="match status" value="1"/>
</dbReference>
<dbReference type="EMBL" id="HF951689">
    <property type="protein sequence ID" value="CCW35215.1"/>
    <property type="molecule type" value="Genomic_DNA"/>
</dbReference>
<reference evidence="5" key="1">
    <citation type="submission" date="2013-03" db="EMBL/GenBank/DDBJ databases">
        <title>Genome sequence of Chthonomonas calidirosea, the first sequenced genome from the Armatimonadetes phylum (formally candidate division OP10).</title>
        <authorList>
            <person name="Lee K.C.Y."/>
            <person name="Morgan X.C."/>
            <person name="Dunfield P.F."/>
            <person name="Tamas I."/>
            <person name="Houghton K.M."/>
            <person name="Vyssotski M."/>
            <person name="Ryan J.L.J."/>
            <person name="Lagutin K."/>
            <person name="McDonald I.R."/>
            <person name="Stott M.B."/>
        </authorList>
    </citation>
    <scope>NUCLEOTIDE SEQUENCE [LARGE SCALE GENOMIC DNA]</scope>
    <source>
        <strain evidence="5">DSM 23976 / ICMP 18418 / T49</strain>
    </source>
</reference>
<dbReference type="STRING" id="454171.CP488_02698"/>